<feature type="transmembrane region" description="Helical" evidence="8">
    <location>
        <begin position="343"/>
        <end position="364"/>
    </location>
</feature>
<dbReference type="RefSeq" id="XP_020364029.2">
    <property type="nucleotide sequence ID" value="XM_020508440.2"/>
</dbReference>
<evidence type="ECO:0000256" key="4">
    <source>
        <dbReference type="ARBA" id="ARBA00022692"/>
    </source>
</evidence>
<protein>
    <submittedName>
        <fullName evidence="9">Solute carrier family 19 member 3</fullName>
    </submittedName>
</protein>
<feature type="transmembrane region" description="Helical" evidence="8">
    <location>
        <begin position="171"/>
        <end position="191"/>
    </location>
</feature>
<dbReference type="InterPro" id="IPR002666">
    <property type="entry name" value="Folate_carrier"/>
</dbReference>
<dbReference type="Proteomes" id="UP000694557">
    <property type="component" value="Unassembled WGS sequence"/>
</dbReference>
<name>A0A8C7F3V3_ONCKI</name>
<dbReference type="CDD" id="cd06174">
    <property type="entry name" value="MFS"/>
    <property type="match status" value="1"/>
</dbReference>
<feature type="transmembrane region" description="Helical" evidence="8">
    <location>
        <begin position="376"/>
        <end position="398"/>
    </location>
</feature>
<dbReference type="Ensembl" id="ENSOKIT00005012622.1">
    <property type="protein sequence ID" value="ENSOKIP00005011808.1"/>
    <property type="gene ID" value="ENSOKIG00005005347.1"/>
</dbReference>
<feature type="transmembrane region" description="Helical" evidence="8">
    <location>
        <begin position="410"/>
        <end position="431"/>
    </location>
</feature>
<dbReference type="Pfam" id="PF01770">
    <property type="entry name" value="Folate_carrier"/>
    <property type="match status" value="1"/>
</dbReference>
<dbReference type="Gene3D" id="1.20.1250.20">
    <property type="entry name" value="MFS general substrate transporter like domains"/>
    <property type="match status" value="1"/>
</dbReference>
<evidence type="ECO:0000256" key="7">
    <source>
        <dbReference type="SAM" id="MobiDB-lite"/>
    </source>
</evidence>
<evidence type="ECO:0000256" key="2">
    <source>
        <dbReference type="ARBA" id="ARBA00005773"/>
    </source>
</evidence>
<keyword evidence="10" id="KW-1185">Reference proteome</keyword>
<keyword evidence="6 8" id="KW-0472">Membrane</keyword>
<feature type="region of interest" description="Disordered" evidence="7">
    <location>
        <begin position="586"/>
        <end position="609"/>
    </location>
</feature>
<keyword evidence="4 8" id="KW-0812">Transmembrane</keyword>
<keyword evidence="3" id="KW-0813">Transport</keyword>
<evidence type="ECO:0000256" key="6">
    <source>
        <dbReference type="ARBA" id="ARBA00023136"/>
    </source>
</evidence>
<feature type="compositionally biased region" description="Polar residues" evidence="7">
    <location>
        <begin position="491"/>
        <end position="502"/>
    </location>
</feature>
<reference evidence="9" key="1">
    <citation type="submission" date="2025-08" db="UniProtKB">
        <authorList>
            <consortium name="Ensembl"/>
        </authorList>
    </citation>
    <scope>IDENTIFICATION</scope>
</reference>
<organism evidence="9 10">
    <name type="scientific">Oncorhynchus kisutch</name>
    <name type="common">Coho salmon</name>
    <name type="synonym">Salmo kisutch</name>
    <dbReference type="NCBI Taxonomy" id="8019"/>
    <lineage>
        <taxon>Eukaryota</taxon>
        <taxon>Metazoa</taxon>
        <taxon>Chordata</taxon>
        <taxon>Craniata</taxon>
        <taxon>Vertebrata</taxon>
        <taxon>Euteleostomi</taxon>
        <taxon>Actinopterygii</taxon>
        <taxon>Neopterygii</taxon>
        <taxon>Teleostei</taxon>
        <taxon>Protacanthopterygii</taxon>
        <taxon>Salmoniformes</taxon>
        <taxon>Salmonidae</taxon>
        <taxon>Salmoninae</taxon>
        <taxon>Oncorhynchus</taxon>
    </lineage>
</organism>
<dbReference type="InterPro" id="IPR036259">
    <property type="entry name" value="MFS_trans_sf"/>
</dbReference>
<dbReference type="AlphaFoldDB" id="A0A8C7F3V3"/>
<dbReference type="PANTHER" id="PTHR10686">
    <property type="entry name" value="FOLATE TRANSPORTER"/>
    <property type="match status" value="1"/>
</dbReference>
<evidence type="ECO:0000256" key="5">
    <source>
        <dbReference type="ARBA" id="ARBA00022989"/>
    </source>
</evidence>
<dbReference type="GeneID" id="109909383"/>
<evidence type="ECO:0000313" key="9">
    <source>
        <dbReference type="Ensembl" id="ENSOKIP00005011808.1"/>
    </source>
</evidence>
<accession>A0A8C7F3V3</accession>
<evidence type="ECO:0000313" key="10">
    <source>
        <dbReference type="Proteomes" id="UP000694557"/>
    </source>
</evidence>
<feature type="compositionally biased region" description="Polar residues" evidence="7">
    <location>
        <begin position="445"/>
        <end position="464"/>
    </location>
</feature>
<dbReference type="GO" id="GO:0090482">
    <property type="term" value="F:vitamin transmembrane transporter activity"/>
    <property type="evidence" value="ECO:0007669"/>
    <property type="project" value="InterPro"/>
</dbReference>
<dbReference type="FunFam" id="1.20.1250.20:FF:000225">
    <property type="entry name" value="Solute carrier family 19 member 1"/>
    <property type="match status" value="1"/>
</dbReference>
<keyword evidence="5 8" id="KW-1133">Transmembrane helix</keyword>
<proteinExistence type="inferred from homology"/>
<feature type="transmembrane region" description="Helical" evidence="8">
    <location>
        <begin position="12"/>
        <end position="35"/>
    </location>
</feature>
<feature type="transmembrane region" description="Helical" evidence="8">
    <location>
        <begin position="55"/>
        <end position="73"/>
    </location>
</feature>
<dbReference type="PANTHER" id="PTHR10686:SF37">
    <property type="entry name" value="THIAMINE TRANSPORTER 2"/>
    <property type="match status" value="1"/>
</dbReference>
<feature type="transmembrane region" description="Helical" evidence="8">
    <location>
        <begin position="319"/>
        <end position="337"/>
    </location>
</feature>
<feature type="transmembrane region" description="Helical" evidence="8">
    <location>
        <begin position="80"/>
        <end position="98"/>
    </location>
</feature>
<feature type="region of interest" description="Disordered" evidence="7">
    <location>
        <begin position="546"/>
        <end position="572"/>
    </location>
</feature>
<comment type="subcellular location">
    <subcellularLocation>
        <location evidence="1">Membrane</location>
        <topology evidence="1">Multi-pass membrane protein</topology>
    </subcellularLocation>
</comment>
<sequence length="675" mass="75730">MDAVKRWKAGWGYPTTMLCVYGFFSTVKPLVPFIYPYLTGPDKNLTVEQVTNEIYPVWTYSYLAVMVPVFLLTDWLRYKPVVVFQCINLFITWAMMLLVQEVAVFKAMQFFYGVKSACEVAYFSYIYSIVDLKYYRKATSYCRSVQLLGYTVGSVLGQLLVSFNLMSYNNILVLTLVLISIALVTSLFLPMPQRSMFFHRSQSDPPQTPEGGDRCAGDVSTEGPVWARGCSQVFLLLWRDFLQCYSTRALLYWSLWWVLATCGYNQAINYVQVLWAHIQPSQKVQVYNGGVEAVSNLFGAATAYGIGFIQVDWAQWGELFLGSISGLGAVALFIMTFTDNIWVCYAGYVAFKGLYMLLITFAMFQIATDLSMERYALIFGANNFGSLVLQTIITSVVVDGRGLGLGIIPQFIIYGSYFSAIAVIFFLRGVYTIMRVRQSHRDSTTAEQPPSPTTCTPLQRSLQAQPRVHHCRGASKPNHVYTTAEEPPSPTTCTPLQRSLQAQPRVHHCRGASKPNHVYTTAEEPPSPTTCTPLQRSLQAQPRVHHCRGASKPNHVYTTAEEPPSPTTCTPLQRSLQAQPRVHHCRGASKPNHVYTTAEEPPSPTTCTPLQRSLQAQSRVHHCRGASKPNHVYTTAEEPPSPTTCTPLQRSLQAQPRVHHCKLEHAVEQKEEPKV</sequence>
<evidence type="ECO:0000256" key="8">
    <source>
        <dbReference type="SAM" id="Phobius"/>
    </source>
</evidence>
<feature type="transmembrane region" description="Helical" evidence="8">
    <location>
        <begin position="110"/>
        <end position="127"/>
    </location>
</feature>
<feature type="transmembrane region" description="Helical" evidence="8">
    <location>
        <begin position="147"/>
        <end position="165"/>
    </location>
</feature>
<feature type="region of interest" description="Disordered" evidence="7">
    <location>
        <begin position="441"/>
        <end position="534"/>
    </location>
</feature>
<dbReference type="GO" id="GO:0005886">
    <property type="term" value="C:plasma membrane"/>
    <property type="evidence" value="ECO:0007669"/>
    <property type="project" value="TreeGrafter"/>
</dbReference>
<dbReference type="NCBIfam" id="TIGR00806">
    <property type="entry name" value="rfc"/>
    <property type="match status" value="1"/>
</dbReference>
<reference evidence="9" key="2">
    <citation type="submission" date="2025-09" db="UniProtKB">
        <authorList>
            <consortium name="Ensembl"/>
        </authorList>
    </citation>
    <scope>IDENTIFICATION</scope>
</reference>
<evidence type="ECO:0000256" key="1">
    <source>
        <dbReference type="ARBA" id="ARBA00004141"/>
    </source>
</evidence>
<dbReference type="GeneTree" id="ENSGT00950000183022"/>
<dbReference type="SUPFAM" id="SSF103473">
    <property type="entry name" value="MFS general substrate transporter"/>
    <property type="match status" value="1"/>
</dbReference>
<gene>
    <name evidence="9" type="primary">LOC109909383</name>
</gene>
<comment type="similarity">
    <text evidence="2">Belongs to the reduced folate carrier (RFC) transporter (TC 2.A.48) family.</text>
</comment>
<evidence type="ECO:0000256" key="3">
    <source>
        <dbReference type="ARBA" id="ARBA00022448"/>
    </source>
</evidence>